<dbReference type="EMBL" id="RZIG01000003">
    <property type="protein sequence ID" value="RYJ08044.1"/>
    <property type="molecule type" value="Genomic_DNA"/>
</dbReference>
<feature type="transmembrane region" description="Helical" evidence="1">
    <location>
        <begin position="6"/>
        <end position="28"/>
    </location>
</feature>
<gene>
    <name evidence="2" type="ORF">ELS20_16770</name>
</gene>
<accession>A0A482SXG5</accession>
<protein>
    <submittedName>
        <fullName evidence="2">Uncharacterized protein</fullName>
    </submittedName>
</protein>
<evidence type="ECO:0000313" key="3">
    <source>
        <dbReference type="Proteomes" id="UP000293535"/>
    </source>
</evidence>
<reference evidence="2 3" key="1">
    <citation type="submission" date="2018-12" db="EMBL/GenBank/DDBJ databases">
        <title>Draft genome sequence of Haloarcula hispinica strain 18.1, an halophilic archaeon isolated from Chott El Jerid of Southern Tunisia.</title>
        <authorList>
            <person name="Najjari A."/>
            <person name="Ben Dhia O."/>
            <person name="Ferjani R."/>
            <person name="Mahjoubi M."/>
            <person name="Sghaier H."/>
            <person name="Elshahed M."/>
            <person name="Ouzari H.I."/>
            <person name="Cherid A."/>
            <person name="Youssef N."/>
        </authorList>
    </citation>
    <scope>NUCLEOTIDE SEQUENCE [LARGE SCALE GENOMIC DNA]</scope>
    <source>
        <strain evidence="2 3">18.1</strain>
    </source>
</reference>
<sequence length="62" mass="7052">MVTSGCSVAFVHIFLLLCSVVVDIEIIASCSTRRRLKRLLARLSWWDSPGRDLCSVSVRSWR</sequence>
<keyword evidence="1" id="KW-0812">Transmembrane</keyword>
<keyword evidence="1" id="KW-1133">Transmembrane helix</keyword>
<evidence type="ECO:0000256" key="1">
    <source>
        <dbReference type="SAM" id="Phobius"/>
    </source>
</evidence>
<dbReference type="AlphaFoldDB" id="A0A482SXG5"/>
<keyword evidence="1" id="KW-0472">Membrane</keyword>
<proteinExistence type="predicted"/>
<evidence type="ECO:0000313" key="2">
    <source>
        <dbReference type="EMBL" id="RYJ08044.1"/>
    </source>
</evidence>
<comment type="caution">
    <text evidence="2">The sequence shown here is derived from an EMBL/GenBank/DDBJ whole genome shotgun (WGS) entry which is preliminary data.</text>
</comment>
<organism evidence="2 3">
    <name type="scientific">Haloarcula hispanica</name>
    <dbReference type="NCBI Taxonomy" id="51589"/>
    <lineage>
        <taxon>Archaea</taxon>
        <taxon>Methanobacteriati</taxon>
        <taxon>Methanobacteriota</taxon>
        <taxon>Stenosarchaea group</taxon>
        <taxon>Halobacteria</taxon>
        <taxon>Halobacteriales</taxon>
        <taxon>Haloarculaceae</taxon>
        <taxon>Haloarcula</taxon>
    </lineage>
</organism>
<dbReference type="Proteomes" id="UP000293535">
    <property type="component" value="Unassembled WGS sequence"/>
</dbReference>
<name>A0A482SXG5_HALHI</name>